<dbReference type="SUPFAM" id="SSF54506">
    <property type="entry name" value="Diaminopimelate epimerase-like"/>
    <property type="match status" value="1"/>
</dbReference>
<comment type="similarity">
    <text evidence="1">Belongs to the PhzF family.</text>
</comment>
<organism evidence="4 5">
    <name type="scientific">Roseospira marina</name>
    <dbReference type="NCBI Taxonomy" id="140057"/>
    <lineage>
        <taxon>Bacteria</taxon>
        <taxon>Pseudomonadati</taxon>
        <taxon>Pseudomonadota</taxon>
        <taxon>Alphaproteobacteria</taxon>
        <taxon>Rhodospirillales</taxon>
        <taxon>Rhodospirillaceae</taxon>
        <taxon>Roseospira</taxon>
    </lineage>
</organism>
<dbReference type="GO" id="GO:0016853">
    <property type="term" value="F:isomerase activity"/>
    <property type="evidence" value="ECO:0007669"/>
    <property type="project" value="UniProtKB-KW"/>
</dbReference>
<evidence type="ECO:0000313" key="4">
    <source>
        <dbReference type="EMBL" id="KAA5603863.1"/>
    </source>
</evidence>
<feature type="active site" evidence="3">
    <location>
        <position position="47"/>
    </location>
</feature>
<reference evidence="4 5" key="1">
    <citation type="submission" date="2019-09" db="EMBL/GenBank/DDBJ databases">
        <title>Genome sequence of Roseospira marina, one of the more divergent members of the non-sulfur purple photosynthetic bacterial family, the Rhodospirillaceae.</title>
        <authorList>
            <person name="Meyer T."/>
            <person name="Kyndt J."/>
        </authorList>
    </citation>
    <scope>NUCLEOTIDE SEQUENCE [LARGE SCALE GENOMIC DNA]</scope>
    <source>
        <strain evidence="4 5">DSM 15113</strain>
    </source>
</reference>
<proteinExistence type="inferred from homology"/>
<evidence type="ECO:0000256" key="2">
    <source>
        <dbReference type="ARBA" id="ARBA00023235"/>
    </source>
</evidence>
<dbReference type="PIRSF" id="PIRSF016184">
    <property type="entry name" value="PhzC_PhzF"/>
    <property type="match status" value="1"/>
</dbReference>
<dbReference type="EMBL" id="VWPJ01000028">
    <property type="protein sequence ID" value="KAA5603863.1"/>
    <property type="molecule type" value="Genomic_DNA"/>
</dbReference>
<name>A0A5M6I6W7_9PROT</name>
<protein>
    <submittedName>
        <fullName evidence="4">PhzF family phenazine biosynthesis protein</fullName>
    </submittedName>
</protein>
<dbReference type="PANTHER" id="PTHR13774:SF17">
    <property type="entry name" value="PHENAZINE BIOSYNTHESIS-LIKE DOMAIN-CONTAINING PROTEIN"/>
    <property type="match status" value="1"/>
</dbReference>
<dbReference type="NCBIfam" id="TIGR00654">
    <property type="entry name" value="PhzF_family"/>
    <property type="match status" value="1"/>
</dbReference>
<accession>A0A5M6I6W7</accession>
<dbReference type="AlphaFoldDB" id="A0A5M6I6W7"/>
<dbReference type="RefSeq" id="WP_150063965.1">
    <property type="nucleotide sequence ID" value="NZ_JACHII010000004.1"/>
</dbReference>
<dbReference type="Proteomes" id="UP000324065">
    <property type="component" value="Unassembled WGS sequence"/>
</dbReference>
<evidence type="ECO:0000313" key="5">
    <source>
        <dbReference type="Proteomes" id="UP000324065"/>
    </source>
</evidence>
<dbReference type="GO" id="GO:0005737">
    <property type="term" value="C:cytoplasm"/>
    <property type="evidence" value="ECO:0007669"/>
    <property type="project" value="TreeGrafter"/>
</dbReference>
<gene>
    <name evidence="4" type="ORF">F1188_18645</name>
</gene>
<dbReference type="PANTHER" id="PTHR13774">
    <property type="entry name" value="PHENAZINE BIOSYNTHESIS PROTEIN"/>
    <property type="match status" value="1"/>
</dbReference>
<dbReference type="Gene3D" id="3.10.310.10">
    <property type="entry name" value="Diaminopimelate Epimerase, Chain A, domain 1"/>
    <property type="match status" value="2"/>
</dbReference>
<dbReference type="OrthoDB" id="9788221at2"/>
<evidence type="ECO:0000256" key="3">
    <source>
        <dbReference type="PIRSR" id="PIRSR016184-1"/>
    </source>
</evidence>
<evidence type="ECO:0000256" key="1">
    <source>
        <dbReference type="ARBA" id="ARBA00008270"/>
    </source>
</evidence>
<keyword evidence="2" id="KW-0413">Isomerase</keyword>
<dbReference type="InterPro" id="IPR003719">
    <property type="entry name" value="Phenazine_PhzF-like"/>
</dbReference>
<sequence length="265" mass="28193">MCRLPLYHVDAFADRLFAGNPAAVVPLPAWRDDATLLAIAAENNLSETAFLIPEAEGFALRWFTPAVEVDLCGHATLAAAWVVFHHLRPEWQSVRFTTASGPLTVHRVGDALRMDFPARPPRPAPVPPGLSEALGTAPAEMFEADGENVLVVLETPAALRALRPDVRALAAGLGHGVIVTAPAGPTDGADFLSRYFAPAYGIDEDPVTGSAHCTLAPYWAARLGHPEVTGFQASARGGWVACRLDGDRVHLTGTVIPYLIGEITP</sequence>
<keyword evidence="5" id="KW-1185">Reference proteome</keyword>
<comment type="caution">
    <text evidence="4">The sequence shown here is derived from an EMBL/GenBank/DDBJ whole genome shotgun (WGS) entry which is preliminary data.</text>
</comment>
<dbReference type="Pfam" id="PF02567">
    <property type="entry name" value="PhzC-PhzF"/>
    <property type="match status" value="1"/>
</dbReference>